<evidence type="ECO:0000313" key="2">
    <source>
        <dbReference type="Proteomes" id="UP000515135"/>
    </source>
</evidence>
<dbReference type="GO" id="GO:0006264">
    <property type="term" value="P:mitochondrial DNA replication"/>
    <property type="evidence" value="ECO:0007669"/>
    <property type="project" value="TreeGrafter"/>
</dbReference>
<dbReference type="InterPro" id="IPR027031">
    <property type="entry name" value="Gly-tRNA_synthase/POLG2"/>
</dbReference>
<keyword evidence="2" id="KW-1185">Reference proteome</keyword>
<dbReference type="Proteomes" id="UP000515135">
    <property type="component" value="Unplaced"/>
</dbReference>
<dbReference type="KEGG" id="bbel:109481549"/>
<dbReference type="GeneID" id="109481549"/>
<reference evidence="3 4" key="1">
    <citation type="submission" date="2025-04" db="UniProtKB">
        <authorList>
            <consortium name="RefSeq"/>
        </authorList>
    </citation>
    <scope>IDENTIFICATION</scope>
    <source>
        <tissue evidence="3 4">Gonad</tissue>
    </source>
</reference>
<dbReference type="Pfam" id="PF03129">
    <property type="entry name" value="HGTP_anticodon"/>
    <property type="match status" value="1"/>
</dbReference>
<dbReference type="PANTHER" id="PTHR10745:SF8">
    <property type="entry name" value="DNA POLYMERASE SUBUNIT GAMMA-2, MITOCHONDRIAL"/>
    <property type="match status" value="1"/>
</dbReference>
<dbReference type="RefSeq" id="XP_019639696.1">
    <property type="nucleotide sequence ID" value="XM_019784137.1"/>
</dbReference>
<protein>
    <submittedName>
        <fullName evidence="3 4">DNA polymerase subunit gamma-2, mitochondrial-like</fullName>
    </submittedName>
</protein>
<gene>
    <name evidence="3 4 5" type="primary">LOC109481549</name>
</gene>
<evidence type="ECO:0000313" key="3">
    <source>
        <dbReference type="RefSeq" id="XP_019639696.1"/>
    </source>
</evidence>
<proteinExistence type="predicted"/>
<evidence type="ECO:0000313" key="4">
    <source>
        <dbReference type="RefSeq" id="XP_019639697.1"/>
    </source>
</evidence>
<dbReference type="SUPFAM" id="SSF55681">
    <property type="entry name" value="Class II aaRS and biotin synthetases"/>
    <property type="match status" value="1"/>
</dbReference>
<name>A0A6P5A8Q1_BRABE</name>
<accession>A0A6P5A8Q1</accession>
<organism evidence="2 4">
    <name type="scientific">Branchiostoma belcheri</name>
    <name type="common">Amphioxus</name>
    <dbReference type="NCBI Taxonomy" id="7741"/>
    <lineage>
        <taxon>Eukaryota</taxon>
        <taxon>Metazoa</taxon>
        <taxon>Chordata</taxon>
        <taxon>Cephalochordata</taxon>
        <taxon>Leptocardii</taxon>
        <taxon>Amphioxiformes</taxon>
        <taxon>Branchiostomatidae</taxon>
        <taxon>Branchiostoma</taxon>
    </lineage>
</organism>
<dbReference type="PANTHER" id="PTHR10745">
    <property type="entry name" value="GLYCYL-TRNA SYNTHETASE/DNA POLYMERASE SUBUNIT GAMMA-2"/>
    <property type="match status" value="1"/>
</dbReference>
<dbReference type="RefSeq" id="XP_019639697.1">
    <property type="nucleotide sequence ID" value="XM_019784138.1"/>
</dbReference>
<sequence length="392" mass="44484">MVSPKSAASVLEGLATLCKTHGYVYAVGTAGQTVYNYGALGAELRRNLQAEWWQSTVTTQDNVFGIENAIQQSLPAPDVHRTPGEAVGETMQTGHQSLPQHLQHGVLSHYHSSLQLLNNKLPFGLAEVGRCFPRRTAEEERFLYSTREMTAMSMLYFVPPKKSGAWFDLFQRQRMQWWRKFASSPSSFTVVDTSDAEDMTYPTVNIQFAFPWGVDTVERITLRDDSDLLDLEKKTGLSCQGKDGRKLVVPHVLEMETYLEWASLVYLLDGLTQVTRTDVEQKILRLHCRLAPYKVAVLPGRGTASQLREITDYIARDLRTAGIPCWYSADPQHSNEQQYTWYDEMGVPFSVAVNENTIKTGITLVRNRDTTIKEQVHISQLQHMLLRYMQAD</sequence>
<dbReference type="SUPFAM" id="SSF52954">
    <property type="entry name" value="Class II aaRS ABD-related"/>
    <property type="match status" value="1"/>
</dbReference>
<dbReference type="AlphaFoldDB" id="A0A6P5A8Q1"/>
<dbReference type="OrthoDB" id="57698at2759"/>
<dbReference type="InterPro" id="IPR004154">
    <property type="entry name" value="Anticodon-bd"/>
</dbReference>
<evidence type="ECO:0000259" key="1">
    <source>
        <dbReference type="Pfam" id="PF03129"/>
    </source>
</evidence>
<dbReference type="GO" id="GO:0005739">
    <property type="term" value="C:mitochondrion"/>
    <property type="evidence" value="ECO:0007669"/>
    <property type="project" value="TreeGrafter"/>
</dbReference>
<dbReference type="Gene3D" id="3.40.50.800">
    <property type="entry name" value="Anticodon-binding domain"/>
    <property type="match status" value="1"/>
</dbReference>
<feature type="domain" description="Anticodon-binding" evidence="1">
    <location>
        <begin position="294"/>
        <end position="385"/>
    </location>
</feature>
<evidence type="ECO:0000313" key="5">
    <source>
        <dbReference type="RefSeq" id="XP_019639699.1"/>
    </source>
</evidence>
<dbReference type="InterPro" id="IPR036621">
    <property type="entry name" value="Anticodon-bd_dom_sf"/>
</dbReference>
<dbReference type="RefSeq" id="XP_019639699.1">
    <property type="nucleotide sequence ID" value="XM_019784140.1"/>
</dbReference>
<dbReference type="InterPro" id="IPR045864">
    <property type="entry name" value="aa-tRNA-synth_II/BPL/LPL"/>
</dbReference>
<dbReference type="Gene3D" id="3.30.930.10">
    <property type="entry name" value="Bira Bifunctional Protein, Domain 2"/>
    <property type="match status" value="1"/>
</dbReference>